<dbReference type="PROSITE" id="PS50071">
    <property type="entry name" value="HOMEOBOX_2"/>
    <property type="match status" value="1"/>
</dbReference>
<keyword evidence="1 4" id="KW-0238">DNA-binding</keyword>
<dbReference type="Pfam" id="PF05920">
    <property type="entry name" value="Homeobox_KN"/>
    <property type="match status" value="1"/>
</dbReference>
<gene>
    <name evidence="7" type="ORF">CONCODRAFT_78649</name>
</gene>
<dbReference type="AlphaFoldDB" id="A0A137P751"/>
<dbReference type="SMART" id="SM00389">
    <property type="entry name" value="HOX"/>
    <property type="match status" value="1"/>
</dbReference>
<feature type="compositionally biased region" description="Low complexity" evidence="5">
    <location>
        <begin position="71"/>
        <end position="89"/>
    </location>
</feature>
<dbReference type="SUPFAM" id="SSF46689">
    <property type="entry name" value="Homeodomain-like"/>
    <property type="match status" value="1"/>
</dbReference>
<reference evidence="7 8" key="1">
    <citation type="journal article" date="2015" name="Genome Biol. Evol.">
        <title>Phylogenomic analyses indicate that early fungi evolved digesting cell walls of algal ancestors of land plants.</title>
        <authorList>
            <person name="Chang Y."/>
            <person name="Wang S."/>
            <person name="Sekimoto S."/>
            <person name="Aerts A.L."/>
            <person name="Choi C."/>
            <person name="Clum A."/>
            <person name="LaButti K.M."/>
            <person name="Lindquist E.A."/>
            <person name="Yee Ngan C."/>
            <person name="Ohm R.A."/>
            <person name="Salamov A.A."/>
            <person name="Grigoriev I.V."/>
            <person name="Spatafora J.W."/>
            <person name="Berbee M.L."/>
        </authorList>
    </citation>
    <scope>NUCLEOTIDE SEQUENCE [LARGE SCALE GENOMIC DNA]</scope>
    <source>
        <strain evidence="7 8">NRRL 28638</strain>
    </source>
</reference>
<protein>
    <recommendedName>
        <fullName evidence="6">Homeobox domain-containing protein</fullName>
    </recommendedName>
</protein>
<name>A0A137P751_CONC2</name>
<dbReference type="GO" id="GO:0003677">
    <property type="term" value="F:DNA binding"/>
    <property type="evidence" value="ECO:0007669"/>
    <property type="project" value="UniProtKB-UniRule"/>
</dbReference>
<evidence type="ECO:0000256" key="3">
    <source>
        <dbReference type="ARBA" id="ARBA00023242"/>
    </source>
</evidence>
<feature type="domain" description="Homeobox" evidence="6">
    <location>
        <begin position="110"/>
        <end position="173"/>
    </location>
</feature>
<organism evidence="7 8">
    <name type="scientific">Conidiobolus coronatus (strain ATCC 28846 / CBS 209.66 / NRRL 28638)</name>
    <name type="common">Delacroixia coronata</name>
    <dbReference type="NCBI Taxonomy" id="796925"/>
    <lineage>
        <taxon>Eukaryota</taxon>
        <taxon>Fungi</taxon>
        <taxon>Fungi incertae sedis</taxon>
        <taxon>Zoopagomycota</taxon>
        <taxon>Entomophthoromycotina</taxon>
        <taxon>Entomophthoromycetes</taxon>
        <taxon>Entomophthorales</taxon>
        <taxon>Ancylistaceae</taxon>
        <taxon>Conidiobolus</taxon>
    </lineage>
</organism>
<dbReference type="InterPro" id="IPR009057">
    <property type="entry name" value="Homeodomain-like_sf"/>
</dbReference>
<evidence type="ECO:0000256" key="2">
    <source>
        <dbReference type="ARBA" id="ARBA00023155"/>
    </source>
</evidence>
<evidence type="ECO:0000256" key="5">
    <source>
        <dbReference type="SAM" id="MobiDB-lite"/>
    </source>
</evidence>
<dbReference type="InterPro" id="IPR001356">
    <property type="entry name" value="HD"/>
</dbReference>
<keyword evidence="3 4" id="KW-0539">Nucleus</keyword>
<dbReference type="EMBL" id="KQ964491">
    <property type="protein sequence ID" value="KXN70847.1"/>
    <property type="molecule type" value="Genomic_DNA"/>
</dbReference>
<proteinExistence type="predicted"/>
<comment type="subcellular location">
    <subcellularLocation>
        <location evidence="4">Nucleus</location>
    </subcellularLocation>
</comment>
<keyword evidence="8" id="KW-1185">Reference proteome</keyword>
<dbReference type="STRING" id="796925.A0A137P751"/>
<dbReference type="GO" id="GO:0006355">
    <property type="term" value="P:regulation of DNA-templated transcription"/>
    <property type="evidence" value="ECO:0007669"/>
    <property type="project" value="InterPro"/>
</dbReference>
<evidence type="ECO:0000313" key="8">
    <source>
        <dbReference type="Proteomes" id="UP000070444"/>
    </source>
</evidence>
<evidence type="ECO:0000259" key="6">
    <source>
        <dbReference type="PROSITE" id="PS50071"/>
    </source>
</evidence>
<dbReference type="InterPro" id="IPR008422">
    <property type="entry name" value="KN_HD"/>
</dbReference>
<sequence length="188" mass="21506">MSLVIRNQKRQSKRSSLSSPIGDKFIAFTPIKTSSPAHSQPTYDSLPTDLQRILNPVDEEPYSDNSHPDLTSDTNSVSSPVSTTPSSPVQPINPPMQEVQFIDFNQANCFPPKKPRINIDKSSVEVLKEWLVEHINHPYPKESEKDQLAIKTKLSSRQIENWFINARRRVLKVEFDSEHKKKQFVLRA</sequence>
<dbReference type="GO" id="GO:0005634">
    <property type="term" value="C:nucleus"/>
    <property type="evidence" value="ECO:0007669"/>
    <property type="project" value="UniProtKB-SubCell"/>
</dbReference>
<dbReference type="CDD" id="cd00086">
    <property type="entry name" value="homeodomain"/>
    <property type="match status" value="1"/>
</dbReference>
<dbReference type="Gene3D" id="1.10.10.60">
    <property type="entry name" value="Homeodomain-like"/>
    <property type="match status" value="1"/>
</dbReference>
<dbReference type="OrthoDB" id="10056939at2759"/>
<accession>A0A137P751</accession>
<dbReference type="InterPro" id="IPR050224">
    <property type="entry name" value="TALE_homeobox"/>
</dbReference>
<evidence type="ECO:0000256" key="4">
    <source>
        <dbReference type="PROSITE-ProRule" id="PRU00108"/>
    </source>
</evidence>
<keyword evidence="2 4" id="KW-0371">Homeobox</keyword>
<evidence type="ECO:0000256" key="1">
    <source>
        <dbReference type="ARBA" id="ARBA00023125"/>
    </source>
</evidence>
<feature type="region of interest" description="Disordered" evidence="5">
    <location>
        <begin position="1"/>
        <end position="92"/>
    </location>
</feature>
<dbReference type="PANTHER" id="PTHR11850">
    <property type="entry name" value="HOMEOBOX PROTEIN TRANSCRIPTION FACTORS"/>
    <property type="match status" value="1"/>
</dbReference>
<evidence type="ECO:0000313" key="7">
    <source>
        <dbReference type="EMBL" id="KXN70847.1"/>
    </source>
</evidence>
<feature type="DNA-binding region" description="Homeobox" evidence="4">
    <location>
        <begin position="112"/>
        <end position="174"/>
    </location>
</feature>
<dbReference type="Proteomes" id="UP000070444">
    <property type="component" value="Unassembled WGS sequence"/>
</dbReference>
<feature type="compositionally biased region" description="Polar residues" evidence="5">
    <location>
        <begin position="31"/>
        <end position="45"/>
    </location>
</feature>